<dbReference type="InterPro" id="IPR000909">
    <property type="entry name" value="PLipase_C_PInositol-sp_X_dom"/>
</dbReference>
<evidence type="ECO:0000256" key="6">
    <source>
        <dbReference type="ARBA" id="ARBA00023098"/>
    </source>
</evidence>
<dbReference type="GO" id="GO:0016042">
    <property type="term" value="P:lipid catabolic process"/>
    <property type="evidence" value="ECO:0007669"/>
    <property type="project" value="UniProtKB-KW"/>
</dbReference>
<feature type="region of interest" description="Disordered" evidence="10">
    <location>
        <begin position="708"/>
        <end position="801"/>
    </location>
</feature>
<comment type="function">
    <text evidence="8">The production of the second messenger molecules diacylglycerol (DAG) and inositol 1,4,5-trisphosphate (IP3) is mediated by activated phosphatidylinositol-specific phospholipase C enzymes.</text>
</comment>
<dbReference type="PANTHER" id="PTHR10336:SF82">
    <property type="entry name" value="PHOSPHOINOSITIDE PHOSPHOLIPASE C"/>
    <property type="match status" value="1"/>
</dbReference>
<feature type="compositionally biased region" description="Low complexity" evidence="10">
    <location>
        <begin position="232"/>
        <end position="247"/>
    </location>
</feature>
<dbReference type="Pfam" id="PF00387">
    <property type="entry name" value="PI-PLC-Y"/>
    <property type="match status" value="1"/>
</dbReference>
<dbReference type="EMBL" id="CH408031">
    <property type="protein sequence ID" value="EAQ89222.1"/>
    <property type="molecule type" value="Genomic_DNA"/>
</dbReference>
<evidence type="ECO:0000256" key="5">
    <source>
        <dbReference type="ARBA" id="ARBA00023054"/>
    </source>
</evidence>
<feature type="compositionally biased region" description="Pro residues" evidence="10">
    <location>
        <begin position="767"/>
        <end position="776"/>
    </location>
</feature>
<feature type="region of interest" description="Disordered" evidence="10">
    <location>
        <begin position="849"/>
        <end position="911"/>
    </location>
</feature>
<dbReference type="STRING" id="306901.Q2H674"/>
<evidence type="ECO:0000256" key="8">
    <source>
        <dbReference type="ARBA" id="ARBA00059664"/>
    </source>
</evidence>
<dbReference type="Proteomes" id="UP000001056">
    <property type="component" value="Unassembled WGS sequence"/>
</dbReference>
<comment type="similarity">
    <text evidence="2">Belongs to the NSRP1 family.</text>
</comment>
<keyword evidence="3 9" id="KW-0378">Hydrolase</keyword>
<evidence type="ECO:0000313" key="12">
    <source>
        <dbReference type="EMBL" id="EAQ89222.1"/>
    </source>
</evidence>
<dbReference type="FunFam" id="3.20.20.190:FF:000039">
    <property type="entry name" value="Phosphoinositide phospholipase C"/>
    <property type="match status" value="1"/>
</dbReference>
<feature type="compositionally biased region" description="Basic and acidic residues" evidence="10">
    <location>
        <begin position="961"/>
        <end position="972"/>
    </location>
</feature>
<dbReference type="AlphaFoldDB" id="Q2H674"/>
<dbReference type="CDD" id="cd00275">
    <property type="entry name" value="C2_PLC_like"/>
    <property type="match status" value="1"/>
</dbReference>
<dbReference type="InterPro" id="IPR035892">
    <property type="entry name" value="C2_domain_sf"/>
</dbReference>
<dbReference type="RefSeq" id="XP_001221936.1">
    <property type="nucleotide sequence ID" value="XM_001221935.1"/>
</dbReference>
<name>Q2H674_CHAGB</name>
<keyword evidence="7" id="KW-0807">Transducer</keyword>
<evidence type="ECO:0000256" key="2">
    <source>
        <dbReference type="ARBA" id="ARBA00010126"/>
    </source>
</evidence>
<evidence type="ECO:0000259" key="11">
    <source>
        <dbReference type="PROSITE" id="PS50008"/>
    </source>
</evidence>
<dbReference type="SMART" id="SM00148">
    <property type="entry name" value="PLCXc"/>
    <property type="match status" value="1"/>
</dbReference>
<dbReference type="PRINTS" id="PR00390">
    <property type="entry name" value="PHPHLIPASEC"/>
</dbReference>
<evidence type="ECO:0000256" key="9">
    <source>
        <dbReference type="RuleBase" id="RU361133"/>
    </source>
</evidence>
<feature type="compositionally biased region" description="Basic and acidic residues" evidence="10">
    <location>
        <begin position="1034"/>
        <end position="1044"/>
    </location>
</feature>
<evidence type="ECO:0000256" key="4">
    <source>
        <dbReference type="ARBA" id="ARBA00022963"/>
    </source>
</evidence>
<feature type="region of interest" description="Disordered" evidence="10">
    <location>
        <begin position="573"/>
        <end position="595"/>
    </location>
</feature>
<keyword evidence="5" id="KW-0175">Coiled coil</keyword>
<dbReference type="InterPro" id="IPR000008">
    <property type="entry name" value="C2_dom"/>
</dbReference>
<sequence>MAGSATAGLHPLPDGTHQAGGGVSGKVHTVRTLNGPVLAHLEKVYASHAGADKLWSPEKAAAFLKDTQRDTDAERALELSTGKPWDLNAFLRYMTSSITHAISPPHEEDLSWPLSSYFISSSHNTYLTGNQLSSDSSADAYKNVLLRGCRCIEVDVWDGDDSDNEDGTSSSSSSDDGEAGSSIRKRGLSKMTSKLPKSLTSRLEKTSLGKKLGRVAAIKRLSRSWSKKAGNTTTTTPTATTEVPVTAKDGPNTSPPASPLRKITSVKEPRVLHGYTLTKEVSFREVCVAIRDYAFAVTDTPLIASLEVHCSAEQQETMVAIMLETWGPFLLPEPKEDAAHLPSPAELRGKILVKVKYAPPEGGSPLGPDAEDGLSGDAAAAKSKKPSKIIQALSKLGIYTRGVSFKSLEQAEATMPTHIFSLSEKGVVEVHQKSAYELFEHNRRYLMRTYPSGLRIRSSNLDPAVFWRKGIQIVALNWQNWDEGMMLNEGMFAGTNGYVLKPEGYRMTKHLPAPATTATPTPAANPQAVAVRHFTMDLTIEILAAQSLPLPPGDDNPSSFRPYVKIEIHVEEPGERHGAGPSADAAVPADGREKEGEYKAKTKSLKGCDPDFGGQVLRFEGVPGVVPELSFVRFLVRDDEVGRDSLAAWACVRVDRLREGLRCCFAPRHQQPPTSYILLGPIYRSSRYTMSKPGFSFGLKKAGAAKPAPALRKPAPFGGGDDDGSGDESAPTNVAKVSELSIFDTPQPAASNDSPDRKKPKTKKPPKPTNALPPPETDQFTDLSSTLTSRKHAASAAAADPSIYDYDLAYDSFKAAKAAATADPDTASTEPKKPRYFNALLSAADLRERDRQVAEERRLQRERAAEGDEFADKEKFVTEAYRRQQEENRRLQEEEERREEAERSRNRGRGMADFYKGMLERGEREHAVLVRAAEEGVRRADGEVVDKRQLLKGGLNVAAKKKVEVQKERERQAQAAAKAGPAAQSKGVYAAGGKQAMRERQTRMLEAQLEETLKRSRQEEEEEAAKVQLASKSRKTEADISSAKERYLARKRAAEEAKKNGAEGP</sequence>
<evidence type="ECO:0000256" key="10">
    <source>
        <dbReference type="SAM" id="MobiDB-lite"/>
    </source>
</evidence>
<dbReference type="InterPro" id="IPR001711">
    <property type="entry name" value="PLipase_C_Pinositol-sp_Y"/>
</dbReference>
<dbReference type="InterPro" id="IPR001192">
    <property type="entry name" value="PI-PLC_fam"/>
</dbReference>
<dbReference type="HOGENOM" id="CLU_288541_0_0_1"/>
<dbReference type="GO" id="GO:0000381">
    <property type="term" value="P:regulation of alternative mRNA splicing, via spliceosome"/>
    <property type="evidence" value="ECO:0007669"/>
    <property type="project" value="InterPro"/>
</dbReference>
<evidence type="ECO:0000256" key="1">
    <source>
        <dbReference type="ARBA" id="ARBA00001195"/>
    </source>
</evidence>
<feature type="region of interest" description="Disordered" evidence="10">
    <location>
        <begin position="961"/>
        <end position="1044"/>
    </location>
</feature>
<dbReference type="SMART" id="SM00149">
    <property type="entry name" value="PLCYc"/>
    <property type="match status" value="1"/>
</dbReference>
<dbReference type="SUPFAM" id="SSF51695">
    <property type="entry name" value="PLC-like phosphodiesterases"/>
    <property type="match status" value="1"/>
</dbReference>
<feature type="region of interest" description="Disordered" evidence="10">
    <location>
        <begin position="226"/>
        <end position="261"/>
    </location>
</feature>
<keyword evidence="6 9" id="KW-0443">Lipid metabolism</keyword>
<feature type="region of interest" description="Disordered" evidence="10">
    <location>
        <begin position="1"/>
        <end position="27"/>
    </location>
</feature>
<proteinExistence type="inferred from homology"/>
<dbReference type="PROSITE" id="PS50008">
    <property type="entry name" value="PIPLC_Y_DOMAIN"/>
    <property type="match status" value="1"/>
</dbReference>
<dbReference type="GO" id="GO:0048015">
    <property type="term" value="P:phosphatidylinositol-mediated signaling"/>
    <property type="evidence" value="ECO:0007669"/>
    <property type="project" value="TreeGrafter"/>
</dbReference>
<protein>
    <recommendedName>
        <fullName evidence="9">Phosphoinositide phospholipase C</fullName>
        <ecNumber evidence="9">3.1.4.11</ecNumber>
    </recommendedName>
</protein>
<organism evidence="12 13">
    <name type="scientific">Chaetomium globosum (strain ATCC 6205 / CBS 148.51 / DSM 1962 / NBRC 6347 / NRRL 1970)</name>
    <name type="common">Soil fungus</name>
    <dbReference type="NCBI Taxonomy" id="306901"/>
    <lineage>
        <taxon>Eukaryota</taxon>
        <taxon>Fungi</taxon>
        <taxon>Dikarya</taxon>
        <taxon>Ascomycota</taxon>
        <taxon>Pezizomycotina</taxon>
        <taxon>Sordariomycetes</taxon>
        <taxon>Sordariomycetidae</taxon>
        <taxon>Sordariales</taxon>
        <taxon>Chaetomiaceae</taxon>
        <taxon>Chaetomium</taxon>
    </lineage>
</organism>
<feature type="compositionally biased region" description="Polar residues" evidence="10">
    <location>
        <begin position="778"/>
        <end position="788"/>
    </location>
</feature>
<dbReference type="Gene3D" id="2.60.40.150">
    <property type="entry name" value="C2 domain"/>
    <property type="match status" value="1"/>
</dbReference>
<dbReference type="OrthoDB" id="269822at2759"/>
<dbReference type="Pfam" id="PF09745">
    <property type="entry name" value="NSRP1_N"/>
    <property type="match status" value="1"/>
</dbReference>
<dbReference type="PANTHER" id="PTHR10336">
    <property type="entry name" value="PHOSPHOINOSITIDE-SPECIFIC PHOSPHOLIPASE C FAMILY PROTEIN"/>
    <property type="match status" value="1"/>
</dbReference>
<dbReference type="GO" id="GO:0051209">
    <property type="term" value="P:release of sequestered calcium ion into cytosol"/>
    <property type="evidence" value="ECO:0007669"/>
    <property type="project" value="TreeGrafter"/>
</dbReference>
<dbReference type="Pfam" id="PF00388">
    <property type="entry name" value="PI-PLC-X"/>
    <property type="match status" value="1"/>
</dbReference>
<gene>
    <name evidence="12" type="ORF">CHGG_05841</name>
</gene>
<dbReference type="GO" id="GO:0004435">
    <property type="term" value="F:phosphatidylinositol-4,5-bisphosphate phospholipase C activity"/>
    <property type="evidence" value="ECO:0007669"/>
    <property type="project" value="UniProtKB-EC"/>
</dbReference>
<dbReference type="InterPro" id="IPR017946">
    <property type="entry name" value="PLC-like_Pdiesterase_TIM-brl"/>
</dbReference>
<evidence type="ECO:0000256" key="7">
    <source>
        <dbReference type="ARBA" id="ARBA00023224"/>
    </source>
</evidence>
<evidence type="ECO:0000256" key="3">
    <source>
        <dbReference type="ARBA" id="ARBA00022801"/>
    </source>
</evidence>
<dbReference type="eggNOG" id="KOG0169">
    <property type="taxonomic scope" value="Eukaryota"/>
</dbReference>
<dbReference type="InterPro" id="IPR018612">
    <property type="entry name" value="NSRP1_N"/>
</dbReference>
<accession>Q2H674</accession>
<dbReference type="CDD" id="cd08598">
    <property type="entry name" value="PI-PLC1c_yeast"/>
    <property type="match status" value="1"/>
</dbReference>
<dbReference type="InterPro" id="IPR056584">
    <property type="entry name" value="EF-hand_15"/>
</dbReference>
<dbReference type="PROSITE" id="PS50007">
    <property type="entry name" value="PIPLC_X_DOMAIN"/>
    <property type="match status" value="1"/>
</dbReference>
<feature type="region of interest" description="Disordered" evidence="10">
    <location>
        <begin position="160"/>
        <end position="202"/>
    </location>
</feature>
<keyword evidence="13" id="KW-1185">Reference proteome</keyword>
<feature type="domain" description="PI-PLC Y-box" evidence="11">
    <location>
        <begin position="393"/>
        <end position="506"/>
    </location>
</feature>
<dbReference type="InParanoid" id="Q2H674"/>
<dbReference type="eggNOG" id="KOG2117">
    <property type="taxonomic scope" value="Eukaryota"/>
</dbReference>
<dbReference type="FunFam" id="3.20.20.190:FF:000060">
    <property type="entry name" value="Phosphoinositide phospholipase C"/>
    <property type="match status" value="1"/>
</dbReference>
<dbReference type="SMART" id="SM00239">
    <property type="entry name" value="C2"/>
    <property type="match status" value="1"/>
</dbReference>
<dbReference type="GeneID" id="4390602"/>
<feature type="compositionally biased region" description="Low complexity" evidence="10">
    <location>
        <begin position="167"/>
        <end position="182"/>
    </location>
</feature>
<dbReference type="Gene3D" id="3.20.20.190">
    <property type="entry name" value="Phosphatidylinositol (PI) phosphodiesterase"/>
    <property type="match status" value="2"/>
</dbReference>
<keyword evidence="4 9" id="KW-0442">Lipid degradation</keyword>
<dbReference type="VEuPathDB" id="FungiDB:CHGG_05841"/>
<dbReference type="Pfam" id="PF23617">
    <property type="entry name" value="EF-hand_15"/>
    <property type="match status" value="1"/>
</dbReference>
<dbReference type="EC" id="3.1.4.11" evidence="9"/>
<comment type="catalytic activity">
    <reaction evidence="1 9">
        <text>a 1,2-diacyl-sn-glycero-3-phospho-(1D-myo-inositol-4,5-bisphosphate) + H2O = 1D-myo-inositol 1,4,5-trisphosphate + a 1,2-diacyl-sn-glycerol + H(+)</text>
        <dbReference type="Rhea" id="RHEA:33179"/>
        <dbReference type="ChEBI" id="CHEBI:15377"/>
        <dbReference type="ChEBI" id="CHEBI:15378"/>
        <dbReference type="ChEBI" id="CHEBI:17815"/>
        <dbReference type="ChEBI" id="CHEBI:58456"/>
        <dbReference type="ChEBI" id="CHEBI:203600"/>
        <dbReference type="EC" id="3.1.4.11"/>
    </reaction>
</comment>
<feature type="compositionally biased region" description="Low complexity" evidence="10">
    <location>
        <begin position="973"/>
        <end position="984"/>
    </location>
</feature>
<reference evidence="13" key="1">
    <citation type="journal article" date="2015" name="Genome Announc.">
        <title>Draft genome sequence of the cellulolytic fungus Chaetomium globosum.</title>
        <authorList>
            <person name="Cuomo C.A."/>
            <person name="Untereiner W.A."/>
            <person name="Ma L.-J."/>
            <person name="Grabherr M."/>
            <person name="Birren B.W."/>
        </authorList>
    </citation>
    <scope>NUCLEOTIDE SEQUENCE [LARGE SCALE GENOMIC DNA]</scope>
    <source>
        <strain evidence="13">ATCC 6205 / CBS 148.51 / DSM 1962 / NBRC 6347 / NRRL 1970</strain>
    </source>
</reference>
<evidence type="ECO:0000313" key="13">
    <source>
        <dbReference type="Proteomes" id="UP000001056"/>
    </source>
</evidence>
<feature type="compositionally biased region" description="Basic and acidic residues" evidence="10">
    <location>
        <begin position="849"/>
        <end position="892"/>
    </location>
</feature>